<dbReference type="GO" id="GO:0035435">
    <property type="term" value="P:phosphate ion transmembrane transport"/>
    <property type="evidence" value="ECO:0007669"/>
    <property type="project" value="InterPro"/>
</dbReference>
<evidence type="ECO:0000256" key="7">
    <source>
        <dbReference type="PIRNR" id="PIRNR002756"/>
    </source>
</evidence>
<sequence>MLALALFFAVAFTLASVERSQAERIQGSGSTFAFPVISAWTKSFLEFRAAGSDFVFGDIGVDYEPIGSLGGVMRLAQPEVDFAASDAPLPPEELAKLDLAQFPIVIGGLAVVVNLEGVEPGRLKLGGDVLAQIYLGKVTSWNDPAVVAVNPDLSLPDLPIAVVHRGDGSGSTLTWTRYLSAASAEWRERVGADTLVEWPKGTAAEGTAGMIAAVKQTAGAIGYMEFGQVGRAGLVYAQVGNRSGNFIAPGAENFAATAAKAAWDPERDFYLELTEVDAADAYPLTAATFVMMHKSERSVARTRRTLFFLSHALERGGEEAAGLGYVPLPEPLVRKVKDYWHSTLPGGAGL</sequence>
<dbReference type="OrthoDB" id="9801510at2"/>
<gene>
    <name evidence="9" type="primary">pstS</name>
    <name evidence="9" type="ORF">C7I84_21805</name>
</gene>
<dbReference type="AlphaFoldDB" id="A0A2P7S0H1"/>
<keyword evidence="6 7" id="KW-0592">Phosphate transport</keyword>
<evidence type="ECO:0000313" key="9">
    <source>
        <dbReference type="EMBL" id="PSJ55974.1"/>
    </source>
</evidence>
<accession>A0A2P7S0H1</accession>
<evidence type="ECO:0000256" key="4">
    <source>
        <dbReference type="ARBA" id="ARBA00021889"/>
    </source>
</evidence>
<comment type="function">
    <text evidence="1 7">Part of the ABC transporter complex PstSACB involved in phosphate import.</text>
</comment>
<proteinExistence type="inferred from homology"/>
<organism evidence="9 10">
    <name type="scientific">Kumtagia ephedrae</name>
    <dbReference type="NCBI Taxonomy" id="2116701"/>
    <lineage>
        <taxon>Bacteria</taxon>
        <taxon>Pseudomonadati</taxon>
        <taxon>Pseudomonadota</taxon>
        <taxon>Alphaproteobacteria</taxon>
        <taxon>Hyphomicrobiales</taxon>
        <taxon>Phyllobacteriaceae</taxon>
        <taxon>Kumtagia</taxon>
    </lineage>
</organism>
<comment type="caution">
    <text evidence="9">The sequence shown here is derived from an EMBL/GenBank/DDBJ whole genome shotgun (WGS) entry which is preliminary data.</text>
</comment>
<feature type="domain" description="PBP" evidence="8">
    <location>
        <begin position="18"/>
        <end position="296"/>
    </location>
</feature>
<dbReference type="GO" id="GO:0042301">
    <property type="term" value="F:phosphate ion binding"/>
    <property type="evidence" value="ECO:0007669"/>
    <property type="project" value="InterPro"/>
</dbReference>
<dbReference type="PANTHER" id="PTHR42996">
    <property type="entry name" value="PHOSPHATE-BINDING PROTEIN PSTS"/>
    <property type="match status" value="1"/>
</dbReference>
<dbReference type="InterPro" id="IPR005673">
    <property type="entry name" value="ABC_phos-bd_PstS"/>
</dbReference>
<dbReference type="CDD" id="cd13565">
    <property type="entry name" value="PBP2_PstS"/>
    <property type="match status" value="1"/>
</dbReference>
<keyword evidence="10" id="KW-1185">Reference proteome</keyword>
<dbReference type="InterPro" id="IPR050962">
    <property type="entry name" value="Phosphate-bind_PstS"/>
</dbReference>
<reference evidence="9 10" key="1">
    <citation type="submission" date="2018-03" db="EMBL/GenBank/DDBJ databases">
        <title>The draft genome of Mesorhizobium sp. 6GN-30.</title>
        <authorList>
            <person name="Liu L."/>
            <person name="Li L."/>
            <person name="Wang T."/>
            <person name="Zhang X."/>
            <person name="Liang L."/>
        </authorList>
    </citation>
    <scope>NUCLEOTIDE SEQUENCE [LARGE SCALE GENOMIC DNA]</scope>
    <source>
        <strain evidence="9 10">6GN30</strain>
    </source>
</reference>
<dbReference type="SUPFAM" id="SSF53850">
    <property type="entry name" value="Periplasmic binding protein-like II"/>
    <property type="match status" value="1"/>
</dbReference>
<keyword evidence="5 7" id="KW-0813">Transport</keyword>
<dbReference type="GO" id="GO:0043190">
    <property type="term" value="C:ATP-binding cassette (ABC) transporter complex"/>
    <property type="evidence" value="ECO:0007669"/>
    <property type="project" value="InterPro"/>
</dbReference>
<comment type="subunit">
    <text evidence="3 7">The complex is composed of two ATP-binding proteins (PstB), two transmembrane proteins (PstC and PstA) and a solute-binding protein (PstS).</text>
</comment>
<dbReference type="EMBL" id="PXYK01000024">
    <property type="protein sequence ID" value="PSJ55974.1"/>
    <property type="molecule type" value="Genomic_DNA"/>
</dbReference>
<dbReference type="PANTHER" id="PTHR42996:SF1">
    <property type="entry name" value="PHOSPHATE-BINDING PROTEIN PSTS"/>
    <property type="match status" value="1"/>
</dbReference>
<dbReference type="Pfam" id="PF12849">
    <property type="entry name" value="PBP_like_2"/>
    <property type="match status" value="1"/>
</dbReference>
<dbReference type="NCBIfam" id="TIGR00975">
    <property type="entry name" value="3a0107s03"/>
    <property type="match status" value="1"/>
</dbReference>
<evidence type="ECO:0000259" key="8">
    <source>
        <dbReference type="Pfam" id="PF12849"/>
    </source>
</evidence>
<evidence type="ECO:0000313" key="10">
    <source>
        <dbReference type="Proteomes" id="UP000241229"/>
    </source>
</evidence>
<evidence type="ECO:0000256" key="2">
    <source>
        <dbReference type="ARBA" id="ARBA00008725"/>
    </source>
</evidence>
<comment type="similarity">
    <text evidence="2 7">Belongs to the PstS family.</text>
</comment>
<name>A0A2P7S0H1_9HYPH</name>
<protein>
    <recommendedName>
        <fullName evidence="4 7">Phosphate-binding protein PstS</fullName>
    </recommendedName>
</protein>
<dbReference type="InterPro" id="IPR024370">
    <property type="entry name" value="PBP_domain"/>
</dbReference>
<evidence type="ECO:0000256" key="1">
    <source>
        <dbReference type="ARBA" id="ARBA00002841"/>
    </source>
</evidence>
<evidence type="ECO:0000256" key="6">
    <source>
        <dbReference type="ARBA" id="ARBA00022592"/>
    </source>
</evidence>
<evidence type="ECO:0000256" key="3">
    <source>
        <dbReference type="ARBA" id="ARBA00011529"/>
    </source>
</evidence>
<evidence type="ECO:0000256" key="5">
    <source>
        <dbReference type="ARBA" id="ARBA00022448"/>
    </source>
</evidence>
<dbReference type="Gene3D" id="3.40.190.10">
    <property type="entry name" value="Periplasmic binding protein-like II"/>
    <property type="match status" value="2"/>
</dbReference>
<dbReference type="PIRSF" id="PIRSF002756">
    <property type="entry name" value="PstS"/>
    <property type="match status" value="1"/>
</dbReference>
<dbReference type="Proteomes" id="UP000241229">
    <property type="component" value="Unassembled WGS sequence"/>
</dbReference>